<feature type="transmembrane region" description="Helical" evidence="5">
    <location>
        <begin position="130"/>
        <end position="154"/>
    </location>
</feature>
<dbReference type="Gene3D" id="1.20.1280.290">
    <property type="match status" value="2"/>
</dbReference>
<dbReference type="GO" id="GO:0015174">
    <property type="term" value="F:basic amino acid transmembrane transporter activity"/>
    <property type="evidence" value="ECO:0007669"/>
    <property type="project" value="TreeGrafter"/>
</dbReference>
<dbReference type="PANTHER" id="PTHR16201">
    <property type="entry name" value="SEVEN TRANSMEMBRANE PROTEIN 1-RELATED"/>
    <property type="match status" value="1"/>
</dbReference>
<dbReference type="SMART" id="SM00679">
    <property type="entry name" value="CTNS"/>
    <property type="match status" value="2"/>
</dbReference>
<keyword evidence="2 5" id="KW-0812">Transmembrane</keyword>
<gene>
    <name evidence="6" type="ORF">HINF_LOCUS13975</name>
    <name evidence="7" type="ORF">HINF_LOCUS26833</name>
</gene>
<keyword evidence="4 5" id="KW-0472">Membrane</keyword>
<proteinExistence type="predicted"/>
<dbReference type="InterPro" id="IPR051415">
    <property type="entry name" value="LAAT-1"/>
</dbReference>
<dbReference type="Pfam" id="PF04193">
    <property type="entry name" value="PQ-loop"/>
    <property type="match status" value="2"/>
</dbReference>
<dbReference type="FunFam" id="1.20.1280.290:FF:000009">
    <property type="entry name" value="PQ loop repeat family protein"/>
    <property type="match status" value="1"/>
</dbReference>
<dbReference type="Proteomes" id="UP001642409">
    <property type="component" value="Unassembled WGS sequence"/>
</dbReference>
<protein>
    <submittedName>
        <fullName evidence="6">Seven transmembrane protein 1</fullName>
    </submittedName>
    <submittedName>
        <fullName evidence="7">Seven_transmembrane protein 1</fullName>
    </submittedName>
</protein>
<evidence type="ECO:0000256" key="3">
    <source>
        <dbReference type="ARBA" id="ARBA00022989"/>
    </source>
</evidence>
<evidence type="ECO:0000313" key="6">
    <source>
        <dbReference type="EMBL" id="CAI9926330.1"/>
    </source>
</evidence>
<accession>A0AA86NUC3</accession>
<keyword evidence="8" id="KW-1185">Reference proteome</keyword>
<dbReference type="PANTHER" id="PTHR16201:SF34">
    <property type="entry name" value="LYSOSOMAL AMINO ACID TRANSPORTER 1"/>
    <property type="match status" value="1"/>
</dbReference>
<comment type="caution">
    <text evidence="6">The sequence shown here is derived from an EMBL/GenBank/DDBJ whole genome shotgun (WGS) entry which is preliminary data.</text>
</comment>
<reference evidence="7 8" key="2">
    <citation type="submission" date="2024-07" db="EMBL/GenBank/DDBJ databases">
        <authorList>
            <person name="Akdeniz Z."/>
        </authorList>
    </citation>
    <scope>NUCLEOTIDE SEQUENCE [LARGE SCALE GENOMIC DNA]</scope>
</reference>
<reference evidence="6" key="1">
    <citation type="submission" date="2023-06" db="EMBL/GenBank/DDBJ databases">
        <authorList>
            <person name="Kurt Z."/>
        </authorList>
    </citation>
    <scope>NUCLEOTIDE SEQUENCE</scope>
</reference>
<evidence type="ECO:0000256" key="5">
    <source>
        <dbReference type="SAM" id="Phobius"/>
    </source>
</evidence>
<dbReference type="InterPro" id="IPR006603">
    <property type="entry name" value="PQ-loop_rpt"/>
</dbReference>
<feature type="transmembrane region" description="Helical" evidence="5">
    <location>
        <begin position="206"/>
        <end position="226"/>
    </location>
</feature>
<dbReference type="GO" id="GO:0098852">
    <property type="term" value="C:lytic vacuole membrane"/>
    <property type="evidence" value="ECO:0007669"/>
    <property type="project" value="UniProtKB-ARBA"/>
</dbReference>
<evidence type="ECO:0000313" key="7">
    <source>
        <dbReference type="EMBL" id="CAL6019195.1"/>
    </source>
</evidence>
<keyword evidence="3 5" id="KW-1133">Transmembrane helix</keyword>
<evidence type="ECO:0000256" key="2">
    <source>
        <dbReference type="ARBA" id="ARBA00022692"/>
    </source>
</evidence>
<feature type="transmembrane region" description="Helical" evidence="5">
    <location>
        <begin position="246"/>
        <end position="267"/>
    </location>
</feature>
<dbReference type="EMBL" id="CAXDID020000082">
    <property type="protein sequence ID" value="CAL6019195.1"/>
    <property type="molecule type" value="Genomic_DNA"/>
</dbReference>
<feature type="transmembrane region" description="Helical" evidence="5">
    <location>
        <begin position="58"/>
        <end position="79"/>
    </location>
</feature>
<organism evidence="6">
    <name type="scientific">Hexamita inflata</name>
    <dbReference type="NCBI Taxonomy" id="28002"/>
    <lineage>
        <taxon>Eukaryota</taxon>
        <taxon>Metamonada</taxon>
        <taxon>Diplomonadida</taxon>
        <taxon>Hexamitidae</taxon>
        <taxon>Hexamitinae</taxon>
        <taxon>Hexamita</taxon>
    </lineage>
</organism>
<comment type="subcellular location">
    <subcellularLocation>
        <location evidence="1">Membrane</location>
        <topology evidence="1">Multi-pass membrane protein</topology>
    </subcellularLocation>
</comment>
<sequence>MVCRCPTNDYNKFIAGVFGECISGTGGVTSFIFGWISIAFGFFSYYPQIRMNYLLKRSEAMSVALLVCWIAGDLFNIISCYILDQLFTQKLMSVVFVFFDVIMIFQHFYYLQPKNQGVSKPTTFTTVEKFIYAFIAVVLVNNILWSGFFNSFGLDVQEQKYPMCPTSPELDKSSVKYIVGNVMAYLSIPCYLASRPGQIIKNFKRKTAVGLSVGMFAIISSANMAQMISYVTMSQEKSYIMQKVPYILSAVLPSLCDMFVIGQWVVYSKMDKVKEINMRKEQRKSIEVSKQDTEEQTLEVPLNEVETCAETCAISVASTQNLEGFL</sequence>
<dbReference type="EMBL" id="CATOUU010000367">
    <property type="protein sequence ID" value="CAI9926330.1"/>
    <property type="molecule type" value="Genomic_DNA"/>
</dbReference>
<evidence type="ECO:0000256" key="1">
    <source>
        <dbReference type="ARBA" id="ARBA00004141"/>
    </source>
</evidence>
<dbReference type="AlphaFoldDB" id="A0AA86NUC3"/>
<evidence type="ECO:0000256" key="4">
    <source>
        <dbReference type="ARBA" id="ARBA00023136"/>
    </source>
</evidence>
<name>A0AA86NUC3_9EUKA</name>
<feature type="transmembrane region" description="Helical" evidence="5">
    <location>
        <begin position="91"/>
        <end position="110"/>
    </location>
</feature>
<evidence type="ECO:0000313" key="8">
    <source>
        <dbReference type="Proteomes" id="UP001642409"/>
    </source>
</evidence>